<dbReference type="EMBL" id="JAQQAF010000004">
    <property type="protein sequence ID" value="KAJ8492823.1"/>
    <property type="molecule type" value="Genomic_DNA"/>
</dbReference>
<proteinExistence type="predicted"/>
<name>A0AAV8R9X7_ENSVE</name>
<protein>
    <submittedName>
        <fullName evidence="1">Uncharacterized protein</fullName>
    </submittedName>
</protein>
<comment type="caution">
    <text evidence="1">The sequence shown here is derived from an EMBL/GenBank/DDBJ whole genome shotgun (WGS) entry which is preliminary data.</text>
</comment>
<gene>
    <name evidence="1" type="ORF">OPV22_014544</name>
</gene>
<keyword evidence="2" id="KW-1185">Reference proteome</keyword>
<dbReference type="AlphaFoldDB" id="A0AAV8R9X7"/>
<evidence type="ECO:0000313" key="2">
    <source>
        <dbReference type="Proteomes" id="UP001222027"/>
    </source>
</evidence>
<organism evidence="1 2">
    <name type="scientific">Ensete ventricosum</name>
    <name type="common">Abyssinian banana</name>
    <name type="synonym">Musa ensete</name>
    <dbReference type="NCBI Taxonomy" id="4639"/>
    <lineage>
        <taxon>Eukaryota</taxon>
        <taxon>Viridiplantae</taxon>
        <taxon>Streptophyta</taxon>
        <taxon>Embryophyta</taxon>
        <taxon>Tracheophyta</taxon>
        <taxon>Spermatophyta</taxon>
        <taxon>Magnoliopsida</taxon>
        <taxon>Liliopsida</taxon>
        <taxon>Zingiberales</taxon>
        <taxon>Musaceae</taxon>
        <taxon>Ensete</taxon>
    </lineage>
</organism>
<sequence length="137" mass="15180">MFISAVRFLPEMMVVLGSSDRWPLSAGYLTCLDKGSVTLNLIYVRPKNAISLLETSQSEFCRDKNEIEVSKAYRSDQLEKHESCVINFFNETQKTQPVSGCGLAILCVFSHFYLMEVMNALDWVGIALAGAGTIGCV</sequence>
<dbReference type="Proteomes" id="UP001222027">
    <property type="component" value="Unassembled WGS sequence"/>
</dbReference>
<reference evidence="1 2" key="1">
    <citation type="submission" date="2022-12" db="EMBL/GenBank/DDBJ databases">
        <title>Chromosome-scale assembly of the Ensete ventricosum genome.</title>
        <authorList>
            <person name="Dussert Y."/>
            <person name="Stocks J."/>
            <person name="Wendawek A."/>
            <person name="Woldeyes F."/>
            <person name="Nichols R.A."/>
            <person name="Borrell J.S."/>
        </authorList>
    </citation>
    <scope>NUCLEOTIDE SEQUENCE [LARGE SCALE GENOMIC DNA]</scope>
    <source>
        <strain evidence="2">cv. Maze</strain>
        <tissue evidence="1">Seeds</tissue>
    </source>
</reference>
<evidence type="ECO:0000313" key="1">
    <source>
        <dbReference type="EMBL" id="KAJ8492823.1"/>
    </source>
</evidence>
<accession>A0AAV8R9X7</accession>